<accession>A0ABU7Z2C3</accession>
<dbReference type="EMBL" id="JBAGLP010000095">
    <property type="protein sequence ID" value="MEG3613593.1"/>
    <property type="molecule type" value="Genomic_DNA"/>
</dbReference>
<proteinExistence type="predicted"/>
<name>A0ABU7Z2C3_9MICO</name>
<keyword evidence="3" id="KW-1185">Reference proteome</keyword>
<organism evidence="2 3">
    <name type="scientific">Isoptericola haloaureus</name>
    <dbReference type="NCBI Taxonomy" id="1542902"/>
    <lineage>
        <taxon>Bacteria</taxon>
        <taxon>Bacillati</taxon>
        <taxon>Actinomycetota</taxon>
        <taxon>Actinomycetes</taxon>
        <taxon>Micrococcales</taxon>
        <taxon>Promicromonosporaceae</taxon>
        <taxon>Isoptericola</taxon>
    </lineage>
</organism>
<protein>
    <submittedName>
        <fullName evidence="2">Spermidine synthase</fullName>
    </submittedName>
</protein>
<dbReference type="Pfam" id="PF01564">
    <property type="entry name" value="Spermine_synth"/>
    <property type="match status" value="1"/>
</dbReference>
<dbReference type="Proteomes" id="UP001310387">
    <property type="component" value="Unassembled WGS sequence"/>
</dbReference>
<evidence type="ECO:0000313" key="2">
    <source>
        <dbReference type="EMBL" id="MEG3613593.1"/>
    </source>
</evidence>
<evidence type="ECO:0000313" key="3">
    <source>
        <dbReference type="Proteomes" id="UP001310387"/>
    </source>
</evidence>
<dbReference type="InterPro" id="IPR029063">
    <property type="entry name" value="SAM-dependent_MTases_sf"/>
</dbReference>
<dbReference type="PANTHER" id="PTHR43317">
    <property type="entry name" value="THERMOSPERMINE SYNTHASE ACAULIS5"/>
    <property type="match status" value="1"/>
</dbReference>
<dbReference type="Gene3D" id="3.40.50.150">
    <property type="entry name" value="Vaccinia Virus protein VP39"/>
    <property type="match status" value="1"/>
</dbReference>
<reference evidence="2" key="2">
    <citation type="submission" date="2024-02" db="EMBL/GenBank/DDBJ databases">
        <authorList>
            <person name="Prathaban M."/>
            <person name="Mythili R."/>
            <person name="Sharmila Devi N."/>
            <person name="Sobanaa M."/>
            <person name="Prathiviraj R."/>
            <person name="Selvin J."/>
        </authorList>
    </citation>
    <scope>NUCLEOTIDE SEQUENCE</scope>
    <source>
        <strain evidence="2">MP1014</strain>
    </source>
</reference>
<evidence type="ECO:0000256" key="1">
    <source>
        <dbReference type="ARBA" id="ARBA00023115"/>
    </source>
</evidence>
<dbReference type="SUPFAM" id="SSF53335">
    <property type="entry name" value="S-adenosyl-L-methionine-dependent methyltransferases"/>
    <property type="match status" value="1"/>
</dbReference>
<sequence length="241" mass="26392">MALRFEELDFQPTPMGEISLRRRYDPAARQDVYEVRLGDEYLMSSLFTAAERALATLALDVLDAGPDTGPDAGLRVLVGGLGLGYTAHAALADPRVAALDVVEYSAPVLDWHRRELLPDTAGLATDPRCRLVQDDFFRRMGAAPQDRYDAILLDIDHTPDHVLHPSHAAFYTADGLRNAAEHLTPDGVFALWSDDPPEPVFEATLDEVFAERASHPVRFGNPITGGESANTVYVARGRAAR</sequence>
<keyword evidence="1" id="KW-0620">Polyamine biosynthesis</keyword>
<reference evidence="2" key="1">
    <citation type="journal article" date="2024" name="Antonie Van Leeuwenhoek">
        <title>Isoptericola haloaureus sp. nov., a dimorphic actinobacterium isolated from mangrove sediments of southeast India, implicating biosaline agricultural significance through nitrogen fixation and salt tolerance genes.</title>
        <authorList>
            <person name="Prathaban M."/>
            <person name="Prathiviraj R."/>
            <person name="Ravichandran M."/>
            <person name="Natarajan S.D."/>
            <person name="Sobanaa M."/>
            <person name="Hari Krishna Kumar S."/>
            <person name="Chandrasekar V."/>
            <person name="Selvin J."/>
        </authorList>
    </citation>
    <scope>NUCLEOTIDE SEQUENCE</scope>
    <source>
        <strain evidence="2">MP1014</strain>
    </source>
</reference>
<dbReference type="RefSeq" id="WP_332900498.1">
    <property type="nucleotide sequence ID" value="NZ_JBAGLP010000095.1"/>
</dbReference>
<comment type="caution">
    <text evidence="2">The sequence shown here is derived from an EMBL/GenBank/DDBJ whole genome shotgun (WGS) entry which is preliminary data.</text>
</comment>
<dbReference type="PANTHER" id="PTHR43317:SF3">
    <property type="entry name" value="BLR2883 PROTEIN"/>
    <property type="match status" value="1"/>
</dbReference>
<gene>
    <name evidence="2" type="ORF">V5O49_00490</name>
</gene>